<evidence type="ECO:0000259" key="6">
    <source>
        <dbReference type="PROSITE" id="PS50850"/>
    </source>
</evidence>
<feature type="transmembrane region" description="Helical" evidence="5">
    <location>
        <begin position="218"/>
        <end position="239"/>
    </location>
</feature>
<protein>
    <submittedName>
        <fullName evidence="7">Putative synaptic vesicle transporter svop</fullName>
    </submittedName>
</protein>
<organism evidence="7">
    <name type="scientific">Ornithodoros turicata</name>
    <dbReference type="NCBI Taxonomy" id="34597"/>
    <lineage>
        <taxon>Eukaryota</taxon>
        <taxon>Metazoa</taxon>
        <taxon>Ecdysozoa</taxon>
        <taxon>Arthropoda</taxon>
        <taxon>Chelicerata</taxon>
        <taxon>Arachnida</taxon>
        <taxon>Acari</taxon>
        <taxon>Parasitiformes</taxon>
        <taxon>Ixodida</taxon>
        <taxon>Ixodoidea</taxon>
        <taxon>Argasidae</taxon>
        <taxon>Ornithodorinae</taxon>
        <taxon>Ornithodoros</taxon>
    </lineage>
</organism>
<feature type="transmembrane region" description="Helical" evidence="5">
    <location>
        <begin position="245"/>
        <end position="264"/>
    </location>
</feature>
<evidence type="ECO:0000256" key="3">
    <source>
        <dbReference type="ARBA" id="ARBA00022989"/>
    </source>
</evidence>
<dbReference type="InterPro" id="IPR036259">
    <property type="entry name" value="MFS_trans_sf"/>
</dbReference>
<dbReference type="GO" id="GO:0016020">
    <property type="term" value="C:membrane"/>
    <property type="evidence" value="ECO:0007669"/>
    <property type="project" value="UniProtKB-SubCell"/>
</dbReference>
<evidence type="ECO:0000256" key="4">
    <source>
        <dbReference type="ARBA" id="ARBA00023136"/>
    </source>
</evidence>
<dbReference type="InterPro" id="IPR005828">
    <property type="entry name" value="MFS_sugar_transport-like"/>
</dbReference>
<dbReference type="PROSITE" id="PS50850">
    <property type="entry name" value="MFS"/>
    <property type="match status" value="1"/>
</dbReference>
<feature type="transmembrane region" description="Helical" evidence="5">
    <location>
        <begin position="480"/>
        <end position="501"/>
    </location>
</feature>
<feature type="transmembrane region" description="Helical" evidence="5">
    <location>
        <begin position="363"/>
        <end position="384"/>
    </location>
</feature>
<name>A0A2R5L7W7_9ACAR</name>
<dbReference type="AlphaFoldDB" id="A0A2R5L7W7"/>
<accession>A0A2R5L7W7</accession>
<feature type="transmembrane region" description="Helical" evidence="5">
    <location>
        <begin position="415"/>
        <end position="439"/>
    </location>
</feature>
<feature type="transmembrane region" description="Helical" evidence="5">
    <location>
        <begin position="131"/>
        <end position="150"/>
    </location>
</feature>
<dbReference type="EMBL" id="GGLE01001465">
    <property type="protein sequence ID" value="MBY05591.1"/>
    <property type="molecule type" value="Transcribed_RNA"/>
</dbReference>
<feature type="transmembrane region" description="Helical" evidence="5">
    <location>
        <begin position="334"/>
        <end position="351"/>
    </location>
</feature>
<reference evidence="7" key="1">
    <citation type="submission" date="2018-03" db="EMBL/GenBank/DDBJ databases">
        <title>The relapsing fever spirochete Borrelia turicatae persists in the highly oxidative environment of its soft-bodied tick vector.</title>
        <authorList>
            <person name="Bourret T.J."/>
            <person name="Boyle W.K."/>
            <person name="Valenzuela J.G."/>
            <person name="Oliveira F."/>
            <person name="Lopez J.E."/>
        </authorList>
    </citation>
    <scope>NUCLEOTIDE SEQUENCE</scope>
    <source>
        <strain evidence="7">Kansas strain/isolate</strain>
        <tissue evidence="7">Salivary glands</tissue>
    </source>
</reference>
<feature type="transmembrane region" description="Helical" evidence="5">
    <location>
        <begin position="162"/>
        <end position="182"/>
    </location>
</feature>
<proteinExistence type="predicted"/>
<dbReference type="Pfam" id="PF00083">
    <property type="entry name" value="Sugar_tr"/>
    <property type="match status" value="1"/>
</dbReference>
<dbReference type="InterPro" id="IPR020846">
    <property type="entry name" value="MFS_dom"/>
</dbReference>
<evidence type="ECO:0000256" key="2">
    <source>
        <dbReference type="ARBA" id="ARBA00022692"/>
    </source>
</evidence>
<evidence type="ECO:0000313" key="7">
    <source>
        <dbReference type="EMBL" id="MBY05591.1"/>
    </source>
</evidence>
<dbReference type="SUPFAM" id="SSF103473">
    <property type="entry name" value="MFS general substrate transporter"/>
    <property type="match status" value="1"/>
</dbReference>
<dbReference type="GO" id="GO:0022857">
    <property type="term" value="F:transmembrane transporter activity"/>
    <property type="evidence" value="ECO:0007669"/>
    <property type="project" value="InterPro"/>
</dbReference>
<keyword evidence="3 5" id="KW-1133">Transmembrane helix</keyword>
<keyword evidence="2 5" id="KW-0812">Transmembrane</keyword>
<keyword evidence="4 5" id="KW-0472">Membrane</keyword>
<feature type="domain" description="Major facilitator superfamily (MFS) profile" evidence="6">
    <location>
        <begin position="82"/>
        <end position="503"/>
    </location>
</feature>
<sequence>MKDVLDIIGQFGRWQLFFVVYASYRGILTGLNNMAYVFFVTENDHWCDGHLGEQQLTQDEWKERFVPYDKDMESYSQCEMYHKYYNQTGHVLVDNDTLVACDAWTYAEHPFGNTLTTEWNLVCDRKWMRSLVQSVYMAFLMIGVLIYGIISDRWGRRRTMFICAPLLCVSAIATVFSPNLYYFLVSRIGIGLGISGLQVGAFSLLAETIGPKHRIALNICYGYGWSAGMLLLPGIVWLVQDWRKVMMVSAALSIPIVLFLPWVYESPRLLLTTGDREAAVKTIKKIARFNKRNCDELEKNVELLIEERKMGCATNKQSISILGLFQSPMLRRNSLMLVACSFMSYIVYYGFAKSSTTIGGNPYVSYTMSSLLEVIGYTISLATTKYFRRRITIVVSYLLFGATLLWMALTAKENLGLRITLMVAGRLFFTIAFTTKFVFLNELFPTVARSGGFGLSTTVGRLGATFEPWIRNALSSLGEAFVLAAYCVMILTISVICMMFPETFERELPDTLEEGEKMCRKRVSSKETVRSEMELRDTTGQLTAEDVDGDMVHKC</sequence>
<feature type="transmembrane region" description="Helical" evidence="5">
    <location>
        <begin position="188"/>
        <end position="206"/>
    </location>
</feature>
<evidence type="ECO:0000256" key="5">
    <source>
        <dbReference type="SAM" id="Phobius"/>
    </source>
</evidence>
<feature type="transmembrane region" description="Helical" evidence="5">
    <location>
        <begin position="391"/>
        <end position="409"/>
    </location>
</feature>
<evidence type="ECO:0000256" key="1">
    <source>
        <dbReference type="ARBA" id="ARBA00004141"/>
    </source>
</evidence>
<dbReference type="PANTHER" id="PTHR24064">
    <property type="entry name" value="SOLUTE CARRIER FAMILY 22 MEMBER"/>
    <property type="match status" value="1"/>
</dbReference>
<comment type="subcellular location">
    <subcellularLocation>
        <location evidence="1">Membrane</location>
        <topology evidence="1">Multi-pass membrane protein</topology>
    </subcellularLocation>
</comment>
<dbReference type="Gene3D" id="1.20.1250.20">
    <property type="entry name" value="MFS general substrate transporter like domains"/>
    <property type="match status" value="1"/>
</dbReference>